<dbReference type="InterPro" id="IPR003710">
    <property type="entry name" value="ApbA"/>
</dbReference>
<evidence type="ECO:0000313" key="9">
    <source>
        <dbReference type="Proteomes" id="UP001172155"/>
    </source>
</evidence>
<feature type="domain" description="Ketopantoate reductase N-terminal" evidence="6">
    <location>
        <begin position="6"/>
        <end position="174"/>
    </location>
</feature>
<evidence type="ECO:0000256" key="4">
    <source>
        <dbReference type="ARBA" id="ARBA00023002"/>
    </source>
</evidence>
<dbReference type="Pfam" id="PF08546">
    <property type="entry name" value="ApbA_C"/>
    <property type="match status" value="1"/>
</dbReference>
<dbReference type="EMBL" id="JAUKUD010000001">
    <property type="protein sequence ID" value="KAK0754476.1"/>
    <property type="molecule type" value="Genomic_DNA"/>
</dbReference>
<comment type="similarity">
    <text evidence="1">Belongs to the ketopantoate reductase family.</text>
</comment>
<dbReference type="AlphaFoldDB" id="A0AA40FBW9"/>
<dbReference type="InterPro" id="IPR013328">
    <property type="entry name" value="6PGD_dom2"/>
</dbReference>
<dbReference type="SUPFAM" id="SSF48179">
    <property type="entry name" value="6-phosphogluconate dehydrogenase C-terminal domain-like"/>
    <property type="match status" value="1"/>
</dbReference>
<gene>
    <name evidence="8" type="ORF">B0T18DRAFT_313652</name>
</gene>
<dbReference type="GO" id="GO:0050661">
    <property type="term" value="F:NADP binding"/>
    <property type="evidence" value="ECO:0007669"/>
    <property type="project" value="TreeGrafter"/>
</dbReference>
<accession>A0AA40FBW9</accession>
<organism evidence="8 9">
    <name type="scientific">Schizothecium vesticola</name>
    <dbReference type="NCBI Taxonomy" id="314040"/>
    <lineage>
        <taxon>Eukaryota</taxon>
        <taxon>Fungi</taxon>
        <taxon>Dikarya</taxon>
        <taxon>Ascomycota</taxon>
        <taxon>Pezizomycotina</taxon>
        <taxon>Sordariomycetes</taxon>
        <taxon>Sordariomycetidae</taxon>
        <taxon>Sordariales</taxon>
        <taxon>Schizotheciaceae</taxon>
        <taxon>Schizothecium</taxon>
    </lineage>
</organism>
<name>A0AA40FBW9_9PEZI</name>
<keyword evidence="4" id="KW-0560">Oxidoreductase</keyword>
<evidence type="ECO:0000256" key="5">
    <source>
        <dbReference type="ARBA" id="ARBA00032024"/>
    </source>
</evidence>
<dbReference type="NCBIfam" id="TIGR00745">
    <property type="entry name" value="apbA_panE"/>
    <property type="match status" value="1"/>
</dbReference>
<reference evidence="8" key="1">
    <citation type="submission" date="2023-06" db="EMBL/GenBank/DDBJ databases">
        <title>Genome-scale phylogeny and comparative genomics of the fungal order Sordariales.</title>
        <authorList>
            <consortium name="Lawrence Berkeley National Laboratory"/>
            <person name="Hensen N."/>
            <person name="Bonometti L."/>
            <person name="Westerberg I."/>
            <person name="Brannstrom I.O."/>
            <person name="Guillou S."/>
            <person name="Cros-Aarteil S."/>
            <person name="Calhoun S."/>
            <person name="Haridas S."/>
            <person name="Kuo A."/>
            <person name="Mondo S."/>
            <person name="Pangilinan J."/>
            <person name="Riley R."/>
            <person name="LaButti K."/>
            <person name="Andreopoulos B."/>
            <person name="Lipzen A."/>
            <person name="Chen C."/>
            <person name="Yanf M."/>
            <person name="Daum C."/>
            <person name="Ng V."/>
            <person name="Clum A."/>
            <person name="Steindorff A."/>
            <person name="Ohm R."/>
            <person name="Martin F."/>
            <person name="Silar P."/>
            <person name="Natvig D."/>
            <person name="Lalanne C."/>
            <person name="Gautier V."/>
            <person name="Ament-velasquez S.L."/>
            <person name="Kruys A."/>
            <person name="Hutchinson M.I."/>
            <person name="Powell A.J."/>
            <person name="Barry K."/>
            <person name="Miller A.N."/>
            <person name="Grigoriev I.V."/>
            <person name="Debuchy R."/>
            <person name="Gladieux P."/>
            <person name="Thoren M.H."/>
            <person name="Johannesson H."/>
        </authorList>
    </citation>
    <scope>NUCLEOTIDE SEQUENCE</scope>
    <source>
        <strain evidence="8">SMH3187-1</strain>
    </source>
</reference>
<dbReference type="InterPro" id="IPR013752">
    <property type="entry name" value="KPA_reductase"/>
</dbReference>
<protein>
    <recommendedName>
        <fullName evidence="2">2-dehydropantoate 2-reductase</fullName>
        <ecNumber evidence="2">1.1.1.169</ecNumber>
    </recommendedName>
    <alternativeName>
        <fullName evidence="5">Ketopantoate reductase</fullName>
    </alternativeName>
</protein>
<evidence type="ECO:0000256" key="2">
    <source>
        <dbReference type="ARBA" id="ARBA00013014"/>
    </source>
</evidence>
<proteinExistence type="inferred from homology"/>
<dbReference type="Pfam" id="PF02558">
    <property type="entry name" value="ApbA"/>
    <property type="match status" value="1"/>
</dbReference>
<comment type="caution">
    <text evidence="8">The sequence shown here is derived from an EMBL/GenBank/DDBJ whole genome shotgun (WGS) entry which is preliminary data.</text>
</comment>
<sequence>MPTDTIHILGVGNLGKFVAHSLARDVARPVTLLFHREGLKEQWESEGSRITCITDAVAETTTDFGIEVLSSDTPTNQPEPNPHMNMIKNLVVTTKAYNIVSALSRIHHQLDPSSTILLLHNGMGTISEINTTLFPNPSSRPTLWTGITAAGIHSSRPFTIIRAGRGPLLLGPADPTTTSTQPLPTLIHALTRSPTLAPTVLSAPALQRAQLQKLVVNAVINPLTALSRCKNRHVAEDDTLRRLAGRLIAEEIGPVVRGVLGEQQQRDGDGEFSDEKLLERVLAVARETGGNTSSMLQDVSGGRKTEVGWINGFVVREGERLGMEVGMNQRLVGLVEAQRAGGGWMLGGRRGGEDTGGA</sequence>
<dbReference type="EC" id="1.1.1.169" evidence="2"/>
<dbReference type="PANTHER" id="PTHR43765:SF2">
    <property type="entry name" value="2-DEHYDROPANTOATE 2-REDUCTASE"/>
    <property type="match status" value="1"/>
</dbReference>
<keyword evidence="3" id="KW-0521">NADP</keyword>
<evidence type="ECO:0000256" key="3">
    <source>
        <dbReference type="ARBA" id="ARBA00022857"/>
    </source>
</evidence>
<dbReference type="GO" id="GO:0015940">
    <property type="term" value="P:pantothenate biosynthetic process"/>
    <property type="evidence" value="ECO:0007669"/>
    <property type="project" value="InterPro"/>
</dbReference>
<evidence type="ECO:0000313" key="8">
    <source>
        <dbReference type="EMBL" id="KAK0754476.1"/>
    </source>
</evidence>
<evidence type="ECO:0000259" key="7">
    <source>
        <dbReference type="Pfam" id="PF08546"/>
    </source>
</evidence>
<evidence type="ECO:0000256" key="1">
    <source>
        <dbReference type="ARBA" id="ARBA00007870"/>
    </source>
</evidence>
<dbReference type="GO" id="GO:0008677">
    <property type="term" value="F:2-dehydropantoate 2-reductase activity"/>
    <property type="evidence" value="ECO:0007669"/>
    <property type="project" value="UniProtKB-EC"/>
</dbReference>
<evidence type="ECO:0000259" key="6">
    <source>
        <dbReference type="Pfam" id="PF02558"/>
    </source>
</evidence>
<dbReference type="Gene3D" id="1.10.1040.10">
    <property type="entry name" value="N-(1-d-carboxylethyl)-l-norvaline Dehydrogenase, domain 2"/>
    <property type="match status" value="1"/>
</dbReference>
<dbReference type="PANTHER" id="PTHR43765">
    <property type="entry name" value="2-DEHYDROPANTOATE 2-REDUCTASE-RELATED"/>
    <property type="match status" value="1"/>
</dbReference>
<keyword evidence="9" id="KW-1185">Reference proteome</keyword>
<dbReference type="InterPro" id="IPR050838">
    <property type="entry name" value="Ketopantoate_reductase"/>
</dbReference>
<dbReference type="SUPFAM" id="SSF51735">
    <property type="entry name" value="NAD(P)-binding Rossmann-fold domains"/>
    <property type="match status" value="1"/>
</dbReference>
<dbReference type="GO" id="GO:0005739">
    <property type="term" value="C:mitochondrion"/>
    <property type="evidence" value="ECO:0007669"/>
    <property type="project" value="TreeGrafter"/>
</dbReference>
<feature type="domain" description="Ketopantoate reductase C-terminal" evidence="7">
    <location>
        <begin position="206"/>
        <end position="337"/>
    </location>
</feature>
<dbReference type="Proteomes" id="UP001172155">
    <property type="component" value="Unassembled WGS sequence"/>
</dbReference>
<dbReference type="InterPro" id="IPR013332">
    <property type="entry name" value="KPR_N"/>
</dbReference>
<dbReference type="InterPro" id="IPR036291">
    <property type="entry name" value="NAD(P)-bd_dom_sf"/>
</dbReference>
<dbReference type="Gene3D" id="3.40.50.720">
    <property type="entry name" value="NAD(P)-binding Rossmann-like Domain"/>
    <property type="match status" value="1"/>
</dbReference>
<dbReference type="InterPro" id="IPR008927">
    <property type="entry name" value="6-PGluconate_DH-like_C_sf"/>
</dbReference>